<accession>A0A5B0RWN8</accession>
<evidence type="ECO:0000313" key="8">
    <source>
        <dbReference type="Proteomes" id="UP000325313"/>
    </source>
</evidence>
<dbReference type="GO" id="GO:0004364">
    <property type="term" value="F:glutathione transferase activity"/>
    <property type="evidence" value="ECO:0007669"/>
    <property type="project" value="UniProtKB-UniRule"/>
</dbReference>
<evidence type="ECO:0000256" key="5">
    <source>
        <dbReference type="PIRSR" id="PIRSR006386-1"/>
    </source>
</evidence>
<dbReference type="Proteomes" id="UP000325313">
    <property type="component" value="Unassembled WGS sequence"/>
</dbReference>
<evidence type="ECO:0000256" key="4">
    <source>
        <dbReference type="PIRNR" id="PIRNR006386"/>
    </source>
</evidence>
<dbReference type="Gene3D" id="3.40.30.10">
    <property type="entry name" value="Glutaredoxin"/>
    <property type="match status" value="1"/>
</dbReference>
<dbReference type="SUPFAM" id="SSF52833">
    <property type="entry name" value="Thioredoxin-like"/>
    <property type="match status" value="1"/>
</dbReference>
<dbReference type="GO" id="GO:0006749">
    <property type="term" value="P:glutathione metabolic process"/>
    <property type="evidence" value="ECO:0007669"/>
    <property type="project" value="TreeGrafter"/>
</dbReference>
<dbReference type="InterPro" id="IPR051924">
    <property type="entry name" value="GST_Kappa/NadH"/>
</dbReference>
<keyword evidence="2 4" id="KW-0808">Transferase</keyword>
<dbReference type="PANTHER" id="PTHR42943">
    <property type="entry name" value="GLUTATHIONE S-TRANSFERASE KAPPA"/>
    <property type="match status" value="1"/>
</dbReference>
<proteinExistence type="inferred from homology"/>
<dbReference type="GO" id="GO:0005739">
    <property type="term" value="C:mitochondrion"/>
    <property type="evidence" value="ECO:0007669"/>
    <property type="project" value="TreeGrafter"/>
</dbReference>
<dbReference type="PANTHER" id="PTHR42943:SF2">
    <property type="entry name" value="GLUTATHIONE S-TRANSFERASE KAPPA 1"/>
    <property type="match status" value="1"/>
</dbReference>
<dbReference type="EMBL" id="VDEP01000111">
    <property type="protein sequence ID" value="KAA1130200.1"/>
    <property type="molecule type" value="Genomic_DNA"/>
</dbReference>
<dbReference type="InterPro" id="IPR001853">
    <property type="entry name" value="DSBA-like_thioredoxin_dom"/>
</dbReference>
<dbReference type="AlphaFoldDB" id="A0A5B0RWN8"/>
<dbReference type="InterPro" id="IPR014440">
    <property type="entry name" value="HCCAis_GSTk"/>
</dbReference>
<dbReference type="GO" id="GO:0004602">
    <property type="term" value="F:glutathione peroxidase activity"/>
    <property type="evidence" value="ECO:0007669"/>
    <property type="project" value="TreeGrafter"/>
</dbReference>
<dbReference type="Pfam" id="PF01323">
    <property type="entry name" value="DSBA"/>
    <property type="match status" value="1"/>
</dbReference>
<feature type="domain" description="DSBA-like thioredoxin" evidence="6">
    <location>
        <begin position="6"/>
        <end position="207"/>
    </location>
</feature>
<dbReference type="FunFam" id="3.40.30.10:FF:000096">
    <property type="entry name" value="Glutathione S-transferase kappa"/>
    <property type="match status" value="1"/>
</dbReference>
<feature type="active site" description="Nucleophile" evidence="5">
    <location>
        <position position="15"/>
    </location>
</feature>
<evidence type="ECO:0000256" key="3">
    <source>
        <dbReference type="ARBA" id="ARBA00047960"/>
    </source>
</evidence>
<comment type="similarity">
    <text evidence="1 4">Belongs to the GST superfamily. Kappa family.</text>
</comment>
<evidence type="ECO:0000256" key="2">
    <source>
        <dbReference type="ARBA" id="ARBA00022679"/>
    </source>
</evidence>
<dbReference type="GO" id="GO:0005777">
    <property type="term" value="C:peroxisome"/>
    <property type="evidence" value="ECO:0007669"/>
    <property type="project" value="TreeGrafter"/>
</dbReference>
<organism evidence="7 8">
    <name type="scientific">Puccinia graminis f. sp. tritici</name>
    <dbReference type="NCBI Taxonomy" id="56615"/>
    <lineage>
        <taxon>Eukaryota</taxon>
        <taxon>Fungi</taxon>
        <taxon>Dikarya</taxon>
        <taxon>Basidiomycota</taxon>
        <taxon>Pucciniomycotina</taxon>
        <taxon>Pucciniomycetes</taxon>
        <taxon>Pucciniales</taxon>
        <taxon>Pucciniaceae</taxon>
        <taxon>Puccinia</taxon>
    </lineage>
</organism>
<dbReference type="EC" id="2.5.1.18" evidence="4"/>
<reference evidence="7 8" key="1">
    <citation type="submission" date="2019-05" db="EMBL/GenBank/DDBJ databases">
        <title>Emergence of the Ug99 lineage of the wheat stem rust pathogen through somatic hybridization.</title>
        <authorList>
            <person name="Li F."/>
            <person name="Upadhyaya N.M."/>
            <person name="Sperschneider J."/>
            <person name="Matny O."/>
            <person name="Nguyen-Phuc H."/>
            <person name="Mago R."/>
            <person name="Raley C."/>
            <person name="Miller M.E."/>
            <person name="Silverstein K.A.T."/>
            <person name="Henningsen E."/>
            <person name="Hirsch C.D."/>
            <person name="Visser B."/>
            <person name="Pretorius Z.A."/>
            <person name="Steffenson B.J."/>
            <person name="Schwessinger B."/>
            <person name="Dodds P.N."/>
            <person name="Figueroa M."/>
        </authorList>
    </citation>
    <scope>NUCLEOTIDE SEQUENCE [LARGE SCALE GENOMIC DNA]</scope>
    <source>
        <strain evidence="7 8">Ug99</strain>
    </source>
</reference>
<dbReference type="InterPro" id="IPR036249">
    <property type="entry name" value="Thioredoxin-like_sf"/>
</dbReference>
<dbReference type="PIRSF" id="PIRSF006386">
    <property type="entry name" value="HCCAis_GSTk"/>
    <property type="match status" value="1"/>
</dbReference>
<name>A0A5B0RWN8_PUCGR</name>
<evidence type="ECO:0000256" key="1">
    <source>
        <dbReference type="ARBA" id="ARBA00006494"/>
    </source>
</evidence>
<comment type="caution">
    <text evidence="7">The sequence shown here is derived from an EMBL/GenBank/DDBJ whole genome shotgun (WGS) entry which is preliminary data.</text>
</comment>
<gene>
    <name evidence="7" type="ORF">PGTUg99_004492</name>
</gene>
<comment type="catalytic activity">
    <reaction evidence="3 4">
        <text>RX + glutathione = an S-substituted glutathione + a halide anion + H(+)</text>
        <dbReference type="Rhea" id="RHEA:16437"/>
        <dbReference type="ChEBI" id="CHEBI:15378"/>
        <dbReference type="ChEBI" id="CHEBI:16042"/>
        <dbReference type="ChEBI" id="CHEBI:17792"/>
        <dbReference type="ChEBI" id="CHEBI:57925"/>
        <dbReference type="ChEBI" id="CHEBI:90779"/>
        <dbReference type="EC" id="2.5.1.18"/>
    </reaction>
</comment>
<protein>
    <recommendedName>
        <fullName evidence="4">Glutathione S-transferase kappa</fullName>
        <ecNumber evidence="4">2.5.1.18</ecNumber>
    </recommendedName>
</protein>
<evidence type="ECO:0000313" key="7">
    <source>
        <dbReference type="EMBL" id="KAA1130200.1"/>
    </source>
</evidence>
<evidence type="ECO:0000259" key="6">
    <source>
        <dbReference type="Pfam" id="PF01323"/>
    </source>
</evidence>
<sequence>MSKRLTIRLSYDLVSPWSYFAYVVLKRYRPIWDFELILNPVWLGGVMKGSKNTPPFVVPNKFRKMNEEIPLMSKFFKVKCVMPRGQFPFNTLPMMRFLKIVQEKDPGRLEASTDRLYEVIFENKVKVADNLSGVLGSLSPSVLDASRVEEYRQQSSSEETKEKVKRDAEQLVEEGAFGFPWIEVTRPDGQRLTIFGSDRFEFLADWLGQEWKGPNPSSTEPTKSRL</sequence>